<evidence type="ECO:0000256" key="4">
    <source>
        <dbReference type="ARBA" id="ARBA00022982"/>
    </source>
</evidence>
<evidence type="ECO:0000256" key="3">
    <source>
        <dbReference type="ARBA" id="ARBA00022723"/>
    </source>
</evidence>
<keyword evidence="2" id="KW-0813">Transport</keyword>
<comment type="caution">
    <text evidence="8">The sequence shown here is derived from an EMBL/GenBank/DDBJ whole genome shotgun (WGS) entry which is preliminary data.</text>
</comment>
<protein>
    <submittedName>
        <fullName evidence="8">Ferredoxin</fullName>
    </submittedName>
</protein>
<dbReference type="EMBL" id="BAAAZH010000024">
    <property type="protein sequence ID" value="GAA4124003.1"/>
    <property type="molecule type" value="Genomic_DNA"/>
</dbReference>
<gene>
    <name evidence="8" type="ORF">GCM10022215_31260</name>
</gene>
<evidence type="ECO:0000313" key="8">
    <source>
        <dbReference type="EMBL" id="GAA4124003.1"/>
    </source>
</evidence>
<evidence type="ECO:0000256" key="5">
    <source>
        <dbReference type="ARBA" id="ARBA00023004"/>
    </source>
</evidence>
<dbReference type="Gene3D" id="3.30.70.20">
    <property type="match status" value="1"/>
</dbReference>
<proteinExistence type="predicted"/>
<dbReference type="PANTHER" id="PTHR36923">
    <property type="entry name" value="FERREDOXIN"/>
    <property type="match status" value="1"/>
</dbReference>
<keyword evidence="3" id="KW-0479">Metal-binding</keyword>
<keyword evidence="6" id="KW-0411">Iron-sulfur</keyword>
<accession>A0ABP7XRE5</accession>
<organism evidence="8 9">
    <name type="scientific">Nocardioides fonticola</name>
    <dbReference type="NCBI Taxonomy" id="450363"/>
    <lineage>
        <taxon>Bacteria</taxon>
        <taxon>Bacillati</taxon>
        <taxon>Actinomycetota</taxon>
        <taxon>Actinomycetes</taxon>
        <taxon>Propionibacteriales</taxon>
        <taxon>Nocardioidaceae</taxon>
        <taxon>Nocardioides</taxon>
    </lineage>
</organism>
<evidence type="ECO:0000256" key="7">
    <source>
        <dbReference type="ARBA" id="ARBA00023291"/>
    </source>
</evidence>
<evidence type="ECO:0000256" key="6">
    <source>
        <dbReference type="ARBA" id="ARBA00023014"/>
    </source>
</evidence>
<dbReference type="PANTHER" id="PTHR36923:SF3">
    <property type="entry name" value="FERREDOXIN"/>
    <property type="match status" value="1"/>
</dbReference>
<keyword evidence="5" id="KW-0408">Iron</keyword>
<evidence type="ECO:0000256" key="1">
    <source>
        <dbReference type="ARBA" id="ARBA00001927"/>
    </source>
</evidence>
<keyword evidence="9" id="KW-1185">Reference proteome</keyword>
<evidence type="ECO:0000313" key="9">
    <source>
        <dbReference type="Proteomes" id="UP001501495"/>
    </source>
</evidence>
<keyword evidence="7" id="KW-0003">3Fe-4S</keyword>
<name>A0ABP7XRE5_9ACTN</name>
<reference evidence="9" key="1">
    <citation type="journal article" date="2019" name="Int. J. Syst. Evol. Microbiol.">
        <title>The Global Catalogue of Microorganisms (GCM) 10K type strain sequencing project: providing services to taxonomists for standard genome sequencing and annotation.</title>
        <authorList>
            <consortium name="The Broad Institute Genomics Platform"/>
            <consortium name="The Broad Institute Genome Sequencing Center for Infectious Disease"/>
            <person name="Wu L."/>
            <person name="Ma J."/>
        </authorList>
    </citation>
    <scope>NUCLEOTIDE SEQUENCE [LARGE SCALE GENOMIC DNA]</scope>
    <source>
        <strain evidence="9">JCM 16703</strain>
    </source>
</reference>
<dbReference type="SUPFAM" id="SSF54862">
    <property type="entry name" value="4Fe-4S ferredoxins"/>
    <property type="match status" value="1"/>
</dbReference>
<evidence type="ECO:0000256" key="2">
    <source>
        <dbReference type="ARBA" id="ARBA00022448"/>
    </source>
</evidence>
<dbReference type="Pfam" id="PF13459">
    <property type="entry name" value="Fer4_15"/>
    <property type="match status" value="1"/>
</dbReference>
<dbReference type="InterPro" id="IPR051269">
    <property type="entry name" value="Fe-S_cluster_ET"/>
</dbReference>
<keyword evidence="4" id="KW-0249">Electron transport</keyword>
<dbReference type="Proteomes" id="UP001501495">
    <property type="component" value="Unassembled WGS sequence"/>
</dbReference>
<sequence length="64" mass="7004">MPRIVVDYGKCEGLGMCEAMASDYFELDDDEQMHVLDENPPEADRGHVHAAVQACPVLALTLEG</sequence>
<comment type="cofactor">
    <cofactor evidence="1">
        <name>[3Fe-4S] cluster</name>
        <dbReference type="ChEBI" id="CHEBI:21137"/>
    </cofactor>
</comment>
<dbReference type="RefSeq" id="WP_344734390.1">
    <property type="nucleotide sequence ID" value="NZ_BAAAZH010000024.1"/>
</dbReference>